<name>A0A1C4Z258_9ACTN</name>
<dbReference type="EMBL" id="LT607409">
    <property type="protein sequence ID" value="SCF27065.1"/>
    <property type="molecule type" value="Genomic_DNA"/>
</dbReference>
<organism evidence="1 2">
    <name type="scientific">Micromonospora chokoriensis</name>
    <dbReference type="NCBI Taxonomy" id="356851"/>
    <lineage>
        <taxon>Bacteria</taxon>
        <taxon>Bacillati</taxon>
        <taxon>Actinomycetota</taxon>
        <taxon>Actinomycetes</taxon>
        <taxon>Micromonosporales</taxon>
        <taxon>Micromonosporaceae</taxon>
        <taxon>Micromonospora</taxon>
    </lineage>
</organism>
<protein>
    <submittedName>
        <fullName evidence="1">Uncharacterized protein</fullName>
    </submittedName>
</protein>
<keyword evidence="2" id="KW-1185">Reference proteome</keyword>
<gene>
    <name evidence="1" type="ORF">GA0070612_5666</name>
</gene>
<evidence type="ECO:0000313" key="1">
    <source>
        <dbReference type="EMBL" id="SCF27065.1"/>
    </source>
</evidence>
<dbReference type="Proteomes" id="UP000198224">
    <property type="component" value="Chromosome I"/>
</dbReference>
<dbReference type="AlphaFoldDB" id="A0A1C4Z258"/>
<accession>A0A1C4Z258</accession>
<evidence type="ECO:0000313" key="2">
    <source>
        <dbReference type="Proteomes" id="UP000198224"/>
    </source>
</evidence>
<dbReference type="RefSeq" id="WP_088990653.1">
    <property type="nucleotide sequence ID" value="NZ_LT607409.1"/>
</dbReference>
<reference evidence="2" key="1">
    <citation type="submission" date="2016-06" db="EMBL/GenBank/DDBJ databases">
        <authorList>
            <person name="Varghese N."/>
            <person name="Submissions Spin"/>
        </authorList>
    </citation>
    <scope>NUCLEOTIDE SEQUENCE [LARGE SCALE GENOMIC DNA]</scope>
    <source>
        <strain evidence="2">DSM 45160</strain>
    </source>
</reference>
<sequence length="130" mass="14459">MATAIVRDETATGKAIDQWSMTALPDRISARELVRLRVREEVARFNAHQPDHFRGLVQPSETEATLNGYRVAPGRRLDWERQADAACAAFERNGFVLLAGNRQIEDLDEEIDLTADPDVAFVRLVALVGG</sequence>
<proteinExistence type="predicted"/>